<sequence length="234" mass="24995">MLLLGKQHECVWRLPSKLAGKPDATANEFRFRLVGAGSAREREMRRARHGLAAAAVAVSEVHPAGGTVAQLELPSILPPAGLAIMGVGVGCCLFALGWSFQDVQRRGIASPTAFSGCGVGLGFGCVGVGQGYGRYVPWGKDRRPTSLRKDLKETADDVMRVLERLFGKKQRAPLKSAAKKAKTVPPPEPLAKLPAEPEPVTKLALPAPKPSTPPPPPSQVGKRPRPRHCVEVRE</sequence>
<keyword evidence="2" id="KW-0812">Transmembrane</keyword>
<feature type="compositionally biased region" description="Pro residues" evidence="1">
    <location>
        <begin position="207"/>
        <end position="218"/>
    </location>
</feature>
<evidence type="ECO:0000313" key="4">
    <source>
        <dbReference type="Proteomes" id="UP001301350"/>
    </source>
</evidence>
<keyword evidence="2" id="KW-1133">Transmembrane helix</keyword>
<proteinExistence type="predicted"/>
<reference evidence="3 4" key="1">
    <citation type="submission" date="2022-07" db="EMBL/GenBank/DDBJ databases">
        <title>Genome-wide signatures of adaptation to extreme environments.</title>
        <authorList>
            <person name="Cho C.H."/>
            <person name="Yoon H.S."/>
        </authorList>
    </citation>
    <scope>NUCLEOTIDE SEQUENCE [LARGE SCALE GENOMIC DNA]</scope>
    <source>
        <strain evidence="3 4">DBV 063 E5</strain>
    </source>
</reference>
<name>A0AAV9IWT6_CYACA</name>
<protein>
    <submittedName>
        <fullName evidence="3">Uncharacterized protein</fullName>
    </submittedName>
</protein>
<accession>A0AAV9IWT6</accession>
<dbReference type="EMBL" id="JANCYW010000009">
    <property type="protein sequence ID" value="KAK4536581.1"/>
    <property type="molecule type" value="Genomic_DNA"/>
</dbReference>
<dbReference type="Proteomes" id="UP001301350">
    <property type="component" value="Unassembled WGS sequence"/>
</dbReference>
<evidence type="ECO:0000313" key="3">
    <source>
        <dbReference type="EMBL" id="KAK4536581.1"/>
    </source>
</evidence>
<organism evidence="3 4">
    <name type="scientific">Cyanidium caldarium</name>
    <name type="common">Red alga</name>
    <dbReference type="NCBI Taxonomy" id="2771"/>
    <lineage>
        <taxon>Eukaryota</taxon>
        <taxon>Rhodophyta</taxon>
        <taxon>Bangiophyceae</taxon>
        <taxon>Cyanidiales</taxon>
        <taxon>Cyanidiaceae</taxon>
        <taxon>Cyanidium</taxon>
    </lineage>
</organism>
<keyword evidence="2" id="KW-0472">Membrane</keyword>
<feature type="compositionally biased region" description="Basic residues" evidence="1">
    <location>
        <begin position="172"/>
        <end position="182"/>
    </location>
</feature>
<evidence type="ECO:0000256" key="1">
    <source>
        <dbReference type="SAM" id="MobiDB-lite"/>
    </source>
</evidence>
<dbReference type="AlphaFoldDB" id="A0AAV9IWT6"/>
<gene>
    <name evidence="3" type="ORF">CDCA_CDCA09G2606</name>
</gene>
<feature type="region of interest" description="Disordered" evidence="1">
    <location>
        <begin position="172"/>
        <end position="234"/>
    </location>
</feature>
<keyword evidence="4" id="KW-1185">Reference proteome</keyword>
<comment type="caution">
    <text evidence="3">The sequence shown here is derived from an EMBL/GenBank/DDBJ whole genome shotgun (WGS) entry which is preliminary data.</text>
</comment>
<evidence type="ECO:0000256" key="2">
    <source>
        <dbReference type="SAM" id="Phobius"/>
    </source>
</evidence>
<feature type="transmembrane region" description="Helical" evidence="2">
    <location>
        <begin position="80"/>
        <end position="100"/>
    </location>
</feature>